<keyword evidence="4" id="KW-1185">Reference proteome</keyword>
<evidence type="ECO:0000256" key="1">
    <source>
        <dbReference type="SAM" id="MobiDB-lite"/>
    </source>
</evidence>
<feature type="region of interest" description="Disordered" evidence="1">
    <location>
        <begin position="1"/>
        <end position="29"/>
    </location>
</feature>
<reference evidence="2 4" key="3">
    <citation type="journal article" date="2015" name="BMC Genomics">
        <title>Sex and parasites: genomic and transcriptomic analysis of Microbotryum lychnidis-dioicae, the biotrophic and plant-castrating anther smut fungus.</title>
        <authorList>
            <person name="Perlin M.H."/>
            <person name="Amselem J."/>
            <person name="Fontanillas E."/>
            <person name="Toh S.S."/>
            <person name="Chen Z."/>
            <person name="Goldberg J."/>
            <person name="Duplessis S."/>
            <person name="Henrissat B."/>
            <person name="Young S."/>
            <person name="Zeng Q."/>
            <person name="Aguileta G."/>
            <person name="Petit E."/>
            <person name="Badouin H."/>
            <person name="Andrews J."/>
            <person name="Razeeq D."/>
            <person name="Gabaldon T."/>
            <person name="Quesneville H."/>
            <person name="Giraud T."/>
            <person name="Hood M.E."/>
            <person name="Schultz D.J."/>
            <person name="Cuomo C.A."/>
        </authorList>
    </citation>
    <scope>NUCLEOTIDE SEQUENCE [LARGE SCALE GENOMIC DNA]</scope>
    <source>
        <strain evidence="2">P1A1 Lamole</strain>
        <strain evidence="4">p1A1 Lamole</strain>
    </source>
</reference>
<dbReference type="EMBL" id="AEIJ01000439">
    <property type="status" value="NOT_ANNOTATED_CDS"/>
    <property type="molecule type" value="Genomic_DNA"/>
</dbReference>
<dbReference type="HOGENOM" id="CLU_790363_0_0_1"/>
<reference evidence="2" key="2">
    <citation type="submission" date="2010-11" db="EMBL/GenBank/DDBJ databases">
        <authorList>
            <consortium name="The Broad Institute Genome Sequencing Platform"/>
            <person name="Earl A."/>
            <person name="Ward D."/>
            <person name="Feldgarden M."/>
            <person name="Gevers D."/>
            <person name="Butler R."/>
            <person name="Young S.K."/>
            <person name="Zeng Q."/>
            <person name="Gargeya S."/>
            <person name="Fitzgerald M."/>
            <person name="Haas B."/>
            <person name="Abouelleil A."/>
            <person name="Alvarado L."/>
            <person name="Arachchi H.M."/>
            <person name="Berlin A."/>
            <person name="Brown A."/>
            <person name="Chapman S.B."/>
            <person name="Chen Z."/>
            <person name="Dunbar C."/>
            <person name="Freedman E."/>
            <person name="Gearin G."/>
            <person name="Gellesch M."/>
            <person name="Goldberg J."/>
            <person name="Griggs A."/>
            <person name="Gujja S."/>
            <person name="Heilman E."/>
            <person name="Heiman D."/>
            <person name="Howarth C."/>
            <person name="Larson L."/>
            <person name="Lui A."/>
            <person name="MacDonald P.J.P."/>
            <person name="Mehta T."/>
            <person name="Montmayeur A."/>
            <person name="Murphy C."/>
            <person name="Neiman D."/>
            <person name="Pearson M."/>
            <person name="Priest M."/>
            <person name="Roberts A."/>
            <person name="Saif S."/>
            <person name="Shea T."/>
            <person name="Shenoy N."/>
            <person name="Sisk P."/>
            <person name="Stolte C."/>
            <person name="Sykes S."/>
            <person name="White J."/>
            <person name="Yandava C."/>
            <person name="Wortman J."/>
            <person name="Nusbaum C."/>
            <person name="Birren B."/>
        </authorList>
    </citation>
    <scope>NUCLEOTIDE SEQUENCE</scope>
    <source>
        <strain evidence="2">P1A1 Lamole</strain>
    </source>
</reference>
<dbReference type="AlphaFoldDB" id="U5HBB7"/>
<gene>
    <name evidence="2" type="ORF">MVLG_04470</name>
</gene>
<dbReference type="InParanoid" id="U5HBB7"/>
<dbReference type="EMBL" id="GL541692">
    <property type="protein sequence ID" value="KDE05128.1"/>
    <property type="molecule type" value="Genomic_DNA"/>
</dbReference>
<proteinExistence type="predicted"/>
<organism evidence="2">
    <name type="scientific">Microbotryum lychnidis-dioicae (strain p1A1 Lamole / MvSl-1064)</name>
    <name type="common">Anther smut fungus</name>
    <dbReference type="NCBI Taxonomy" id="683840"/>
    <lineage>
        <taxon>Eukaryota</taxon>
        <taxon>Fungi</taxon>
        <taxon>Dikarya</taxon>
        <taxon>Basidiomycota</taxon>
        <taxon>Pucciniomycotina</taxon>
        <taxon>Microbotryomycetes</taxon>
        <taxon>Microbotryales</taxon>
        <taxon>Microbotryaceae</taxon>
        <taxon>Microbotryum</taxon>
    </lineage>
</organism>
<dbReference type="EnsemblFungi" id="MVLG_04470T0">
    <property type="protein sequence ID" value="MVLG_04470T0"/>
    <property type="gene ID" value="MVLG_04470"/>
</dbReference>
<feature type="compositionally biased region" description="Basic and acidic residues" evidence="1">
    <location>
        <begin position="19"/>
        <end position="29"/>
    </location>
</feature>
<reference evidence="3" key="4">
    <citation type="submission" date="2015-06" db="UniProtKB">
        <authorList>
            <consortium name="EnsemblFungi"/>
        </authorList>
    </citation>
    <scope>IDENTIFICATION</scope>
</reference>
<reference evidence="4" key="1">
    <citation type="submission" date="2010-11" db="EMBL/GenBank/DDBJ databases">
        <title>The genome sequence of Microbotryum violaceum strain p1A1 Lamole.</title>
        <authorList>
            <person name="Cuomo C."/>
            <person name="Perlin M."/>
            <person name="Young S.K."/>
            <person name="Zeng Q."/>
            <person name="Gargeya S."/>
            <person name="Alvarado L."/>
            <person name="Berlin A."/>
            <person name="Chapman S.B."/>
            <person name="Chen Z."/>
            <person name="Freedman E."/>
            <person name="Gellesch M."/>
            <person name="Goldberg J."/>
            <person name="Griggs A."/>
            <person name="Gujja S."/>
            <person name="Heilman E."/>
            <person name="Heiman D."/>
            <person name="Howarth C."/>
            <person name="Mehta T."/>
            <person name="Neiman D."/>
            <person name="Pearson M."/>
            <person name="Roberts A."/>
            <person name="Saif S."/>
            <person name="Shea T."/>
            <person name="Shenoy N."/>
            <person name="Sisk P."/>
            <person name="Stolte C."/>
            <person name="Sykes S."/>
            <person name="White J."/>
            <person name="Yandava C."/>
            <person name="Haas B."/>
            <person name="Nusbaum C."/>
            <person name="Birren B."/>
        </authorList>
    </citation>
    <scope>NUCLEOTIDE SEQUENCE [LARGE SCALE GENOMIC DNA]</scope>
    <source>
        <strain evidence="4">p1A1 Lamole</strain>
    </source>
</reference>
<evidence type="ECO:0000313" key="4">
    <source>
        <dbReference type="Proteomes" id="UP000017200"/>
    </source>
</evidence>
<dbReference type="STRING" id="683840.U5HBB7"/>
<dbReference type="OMA" id="KHERMVQ"/>
<sequence length="351" mass="39111">MPPTPRLQEAVTKASNPTKARELTPEEHTKWARDHPPLFRRFAEKVEELCPGSYVDINNPKYVRGGRCYVLVPMAALLCKARFELHLGNKKCVNLQPISKFFRPIASGPMAPGPSLGPCPGLTSEAAIHYLSSTAAQGGGAPPRRTLYLRLYPKIGKRPMTELERKEVDKLEANEWKWRNDHRAPRIISVNCRKYSVRGSPNKDGPSLQCEECAKLPKNPSCREALRRQYATGATRKYTNKKHVVGDTLLSAIYRRHHGLEEILDESGQGTVYLRFAQGVASGEFDGANILEGLVKAATVKHERMVQGKSMRGFVRSEALRDFEQAMALASPMALRVLQPTIGASTSRKLQ</sequence>
<protein>
    <submittedName>
        <fullName evidence="2 3">Uncharacterized protein</fullName>
    </submittedName>
</protein>
<evidence type="ECO:0000313" key="3">
    <source>
        <dbReference type="EnsemblFungi" id="MVLG_04470T0"/>
    </source>
</evidence>
<accession>U5HBB7</accession>
<dbReference type="Proteomes" id="UP000017200">
    <property type="component" value="Unassembled WGS sequence"/>
</dbReference>
<name>U5HBB7_USTV1</name>
<evidence type="ECO:0000313" key="2">
    <source>
        <dbReference type="EMBL" id="KDE05128.1"/>
    </source>
</evidence>
<dbReference type="OrthoDB" id="73076at2759"/>